<dbReference type="InterPro" id="IPR001789">
    <property type="entry name" value="Sig_transdc_resp-reg_receiver"/>
</dbReference>
<protein>
    <recommendedName>
        <fullName evidence="3">histidine kinase</fullName>
        <ecNumber evidence="3">2.7.13.3</ecNumber>
    </recommendedName>
</protein>
<evidence type="ECO:0000256" key="5">
    <source>
        <dbReference type="ARBA" id="ARBA00022679"/>
    </source>
</evidence>
<proteinExistence type="predicted"/>
<name>A0A1B9P0J5_ALILO</name>
<dbReference type="SMART" id="SM00387">
    <property type="entry name" value="HATPase_c"/>
    <property type="match status" value="1"/>
</dbReference>
<dbReference type="CDD" id="cd17546">
    <property type="entry name" value="REC_hyHK_CKI1_RcsC-like"/>
    <property type="match status" value="1"/>
</dbReference>
<evidence type="ECO:0000256" key="8">
    <source>
        <dbReference type="ARBA" id="ARBA00022777"/>
    </source>
</evidence>
<sequence length="694" mass="78146">MKDYTEKEQLQEALLELKRSKEREAHLYKENEAILSGLSAISDAQTKQDIFNELLDVVKKFVPFDNAIVLSSSSEIEQFTVLASTNERFNLLAWAYNDLFYRACHNESIVLFSPCDNPHFSFIPKHIQSDFESISLTGIKSHSGYAIIMLMSSTFGMYSSSTKEKMQRFIPLVERAIIDIDYKDRLHSLVNIKTKELHLSNDRFKDFAESAGDWFWETDLDFNFTYISDSTIKTIVITDRNLLTLINDNPTTSQILSSKSMIKSFDELEWWPSIFKQQVCMSISGTPYFDDVGQPIGYRGTAKDISIRKKRLQQIQKAKQEAETANKAKSQFLAMMSHEIRTPLNAILGMVDVFNESLLSKEQYEWLDQMEVSAQLLLAIISDVLDISRIEAGTFVLDEQPIDLLETIINSTNYFKEKSKDKGINLTVTVSHSVPNYVIADAARIMQIIFNLVGNAVKFTKKGSIWINITQTEYNSTKIAITDTGIGISKDVLNNLFQPFVQADSSITRQFGGSGLGLSIIKRLTELMNGVISVKSVINEGSTFTVTLPFKETKECPKRITLNNNDVTDKSTRTLNILIAEDSKANQAVIQLLLEGQGHQITLVDNGCMAVEAIENKHQNFDLILMDVSMPIKDGISATKEIRAKGYNLPILALTAHAMNEEKKTCIDAGMNDFISKPVRAQELKLILDSLKLG</sequence>
<keyword evidence="7" id="KW-0547">Nucleotide-binding</keyword>
<dbReference type="OrthoDB" id="9810730at2"/>
<keyword evidence="5" id="KW-0808">Transferase</keyword>
<dbReference type="SUPFAM" id="SSF47384">
    <property type="entry name" value="Homodimeric domain of signal transducing histidine kinase"/>
    <property type="match status" value="1"/>
</dbReference>
<dbReference type="PROSITE" id="PS50109">
    <property type="entry name" value="HIS_KIN"/>
    <property type="match status" value="1"/>
</dbReference>
<dbReference type="InterPro" id="IPR004358">
    <property type="entry name" value="Sig_transdc_His_kin-like_C"/>
</dbReference>
<dbReference type="SUPFAM" id="SSF55874">
    <property type="entry name" value="ATPase domain of HSP90 chaperone/DNA topoisomerase II/histidine kinase"/>
    <property type="match status" value="1"/>
</dbReference>
<comment type="caution">
    <text evidence="17">The sequence shown here is derived from an EMBL/GenBank/DDBJ whole genome shotgun (WGS) entry which is preliminary data.</text>
</comment>
<evidence type="ECO:0000256" key="14">
    <source>
        <dbReference type="SAM" id="Coils"/>
    </source>
</evidence>
<dbReference type="FunFam" id="3.30.565.10:FF:000010">
    <property type="entry name" value="Sensor histidine kinase RcsC"/>
    <property type="match status" value="1"/>
</dbReference>
<evidence type="ECO:0000259" key="15">
    <source>
        <dbReference type="PROSITE" id="PS50109"/>
    </source>
</evidence>
<evidence type="ECO:0000256" key="7">
    <source>
        <dbReference type="ARBA" id="ARBA00022741"/>
    </source>
</evidence>
<evidence type="ECO:0000256" key="12">
    <source>
        <dbReference type="ARBA" id="ARBA00023136"/>
    </source>
</evidence>
<dbReference type="PANTHER" id="PTHR45339">
    <property type="entry name" value="HYBRID SIGNAL TRANSDUCTION HISTIDINE KINASE J"/>
    <property type="match status" value="1"/>
</dbReference>
<evidence type="ECO:0000256" key="3">
    <source>
        <dbReference type="ARBA" id="ARBA00012438"/>
    </source>
</evidence>
<feature type="coiled-coil region" evidence="14">
    <location>
        <begin position="308"/>
        <end position="335"/>
    </location>
</feature>
<keyword evidence="11" id="KW-0902">Two-component regulatory system</keyword>
<evidence type="ECO:0000256" key="1">
    <source>
        <dbReference type="ARBA" id="ARBA00000085"/>
    </source>
</evidence>
<evidence type="ECO:0000256" key="11">
    <source>
        <dbReference type="ARBA" id="ARBA00023012"/>
    </source>
</evidence>
<dbReference type="STRING" id="688.A6E04_08110"/>
<keyword evidence="8 17" id="KW-0418">Kinase</keyword>
<feature type="modified residue" description="4-aspartylphosphate" evidence="13">
    <location>
        <position position="627"/>
    </location>
</feature>
<comment type="subcellular location">
    <subcellularLocation>
        <location evidence="2">Membrane</location>
    </subcellularLocation>
</comment>
<evidence type="ECO:0000256" key="13">
    <source>
        <dbReference type="PROSITE-ProRule" id="PRU00169"/>
    </source>
</evidence>
<keyword evidence="6" id="KW-0812">Transmembrane</keyword>
<dbReference type="GO" id="GO:0000155">
    <property type="term" value="F:phosphorelay sensor kinase activity"/>
    <property type="evidence" value="ECO:0007669"/>
    <property type="project" value="InterPro"/>
</dbReference>
<evidence type="ECO:0000313" key="17">
    <source>
        <dbReference type="EMBL" id="OCH21815.1"/>
    </source>
</evidence>
<keyword evidence="9" id="KW-0067">ATP-binding</keyword>
<keyword evidence="14" id="KW-0175">Coiled coil</keyword>
<dbReference type="InterPro" id="IPR036097">
    <property type="entry name" value="HisK_dim/P_sf"/>
</dbReference>
<organism evidence="17 18">
    <name type="scientific">Aliivibrio logei</name>
    <name type="common">Vibrio logei</name>
    <dbReference type="NCBI Taxonomy" id="688"/>
    <lineage>
        <taxon>Bacteria</taxon>
        <taxon>Pseudomonadati</taxon>
        <taxon>Pseudomonadota</taxon>
        <taxon>Gammaproteobacteria</taxon>
        <taxon>Vibrionales</taxon>
        <taxon>Vibrionaceae</taxon>
        <taxon>Aliivibrio</taxon>
    </lineage>
</organism>
<dbReference type="SMART" id="SM00448">
    <property type="entry name" value="REC"/>
    <property type="match status" value="1"/>
</dbReference>
<dbReference type="Proteomes" id="UP000093523">
    <property type="component" value="Unassembled WGS sequence"/>
</dbReference>
<comment type="catalytic activity">
    <reaction evidence="1">
        <text>ATP + protein L-histidine = ADP + protein N-phospho-L-histidine.</text>
        <dbReference type="EC" id="2.7.13.3"/>
    </reaction>
</comment>
<gene>
    <name evidence="17" type="ORF">A6E04_08110</name>
</gene>
<dbReference type="Pfam" id="PF00072">
    <property type="entry name" value="Response_reg"/>
    <property type="match status" value="1"/>
</dbReference>
<dbReference type="Pfam" id="PF02518">
    <property type="entry name" value="HATPase_c"/>
    <property type="match status" value="1"/>
</dbReference>
<dbReference type="GO" id="GO:0005524">
    <property type="term" value="F:ATP binding"/>
    <property type="evidence" value="ECO:0007669"/>
    <property type="project" value="UniProtKB-KW"/>
</dbReference>
<dbReference type="InterPro" id="IPR003661">
    <property type="entry name" value="HisK_dim/P_dom"/>
</dbReference>
<keyword evidence="12" id="KW-0472">Membrane</keyword>
<feature type="domain" description="Response regulatory" evidence="16">
    <location>
        <begin position="576"/>
        <end position="692"/>
    </location>
</feature>
<dbReference type="Gene3D" id="3.40.50.2300">
    <property type="match status" value="1"/>
</dbReference>
<keyword evidence="4 13" id="KW-0597">Phosphoprotein</keyword>
<dbReference type="InterPro" id="IPR005467">
    <property type="entry name" value="His_kinase_dom"/>
</dbReference>
<dbReference type="EC" id="2.7.13.3" evidence="3"/>
<dbReference type="EMBL" id="MAJU01000008">
    <property type="protein sequence ID" value="OCH21815.1"/>
    <property type="molecule type" value="Genomic_DNA"/>
</dbReference>
<evidence type="ECO:0000256" key="9">
    <source>
        <dbReference type="ARBA" id="ARBA00022840"/>
    </source>
</evidence>
<evidence type="ECO:0000313" key="18">
    <source>
        <dbReference type="Proteomes" id="UP000093523"/>
    </source>
</evidence>
<dbReference type="PRINTS" id="PR00344">
    <property type="entry name" value="BCTRLSENSOR"/>
</dbReference>
<dbReference type="InterPro" id="IPR036890">
    <property type="entry name" value="HATPase_C_sf"/>
</dbReference>
<dbReference type="RefSeq" id="WP_065610429.1">
    <property type="nucleotide sequence ID" value="NZ_CAWMPN010000008.1"/>
</dbReference>
<dbReference type="GO" id="GO:0016020">
    <property type="term" value="C:membrane"/>
    <property type="evidence" value="ECO:0007669"/>
    <property type="project" value="UniProtKB-SubCell"/>
</dbReference>
<dbReference type="Pfam" id="PF00512">
    <property type="entry name" value="HisKA"/>
    <property type="match status" value="1"/>
</dbReference>
<dbReference type="PROSITE" id="PS50110">
    <property type="entry name" value="RESPONSE_REGULATORY"/>
    <property type="match status" value="1"/>
</dbReference>
<evidence type="ECO:0000256" key="4">
    <source>
        <dbReference type="ARBA" id="ARBA00022553"/>
    </source>
</evidence>
<evidence type="ECO:0000256" key="10">
    <source>
        <dbReference type="ARBA" id="ARBA00022989"/>
    </source>
</evidence>
<dbReference type="InterPro" id="IPR011006">
    <property type="entry name" value="CheY-like_superfamily"/>
</dbReference>
<dbReference type="Gene3D" id="1.10.287.130">
    <property type="match status" value="1"/>
</dbReference>
<dbReference type="InterPro" id="IPR003594">
    <property type="entry name" value="HATPase_dom"/>
</dbReference>
<dbReference type="AlphaFoldDB" id="A0A1B9P0J5"/>
<dbReference type="CDD" id="cd00082">
    <property type="entry name" value="HisKA"/>
    <property type="match status" value="1"/>
</dbReference>
<evidence type="ECO:0000259" key="16">
    <source>
        <dbReference type="PROSITE" id="PS50110"/>
    </source>
</evidence>
<dbReference type="PANTHER" id="PTHR45339:SF1">
    <property type="entry name" value="HYBRID SIGNAL TRANSDUCTION HISTIDINE KINASE J"/>
    <property type="match status" value="1"/>
</dbReference>
<dbReference type="Gene3D" id="3.30.565.10">
    <property type="entry name" value="Histidine kinase-like ATPase, C-terminal domain"/>
    <property type="match status" value="1"/>
</dbReference>
<dbReference type="FunFam" id="1.10.287.130:FF:000004">
    <property type="entry name" value="Ethylene receptor 1"/>
    <property type="match status" value="1"/>
</dbReference>
<evidence type="ECO:0000256" key="6">
    <source>
        <dbReference type="ARBA" id="ARBA00022692"/>
    </source>
</evidence>
<accession>A0A1B9P0J5</accession>
<reference evidence="17 18" key="1">
    <citation type="submission" date="2016-06" db="EMBL/GenBank/DDBJ databases">
        <authorList>
            <person name="Kjaerup R.B."/>
            <person name="Dalgaard T.S."/>
            <person name="Juul-Madsen H.R."/>
        </authorList>
    </citation>
    <scope>NUCLEOTIDE SEQUENCE [LARGE SCALE GENOMIC DNA]</scope>
    <source>
        <strain evidence="17 18">1S159</strain>
    </source>
</reference>
<dbReference type="Gene3D" id="3.30.450.20">
    <property type="entry name" value="PAS domain"/>
    <property type="match status" value="1"/>
</dbReference>
<dbReference type="SMART" id="SM00388">
    <property type="entry name" value="HisKA"/>
    <property type="match status" value="1"/>
</dbReference>
<evidence type="ECO:0000256" key="2">
    <source>
        <dbReference type="ARBA" id="ARBA00004370"/>
    </source>
</evidence>
<keyword evidence="10" id="KW-1133">Transmembrane helix</keyword>
<dbReference type="SUPFAM" id="SSF52172">
    <property type="entry name" value="CheY-like"/>
    <property type="match status" value="1"/>
</dbReference>
<dbReference type="CDD" id="cd16922">
    <property type="entry name" value="HATPase_EvgS-ArcB-TorS-like"/>
    <property type="match status" value="1"/>
</dbReference>
<feature type="domain" description="Histidine kinase" evidence="15">
    <location>
        <begin position="335"/>
        <end position="552"/>
    </location>
</feature>